<feature type="compositionally biased region" description="Basic and acidic residues" evidence="2">
    <location>
        <begin position="486"/>
        <end position="508"/>
    </location>
</feature>
<feature type="compositionally biased region" description="Polar residues" evidence="2">
    <location>
        <begin position="65"/>
        <end position="77"/>
    </location>
</feature>
<dbReference type="OrthoDB" id="197735at2759"/>
<accession>A0A9Q1C4N2</accession>
<dbReference type="PANTHER" id="PTHR31540">
    <property type="entry name" value="CENTROSOMAL PROTEIN OF 131 KDA"/>
    <property type="match status" value="1"/>
</dbReference>
<dbReference type="GO" id="GO:0035735">
    <property type="term" value="P:intraciliary transport involved in cilium assembly"/>
    <property type="evidence" value="ECO:0007669"/>
    <property type="project" value="InterPro"/>
</dbReference>
<dbReference type="EMBL" id="JAIZAY010000008">
    <property type="protein sequence ID" value="KAJ8038079.1"/>
    <property type="molecule type" value="Genomic_DNA"/>
</dbReference>
<dbReference type="Proteomes" id="UP001152320">
    <property type="component" value="Chromosome 8"/>
</dbReference>
<evidence type="ECO:0000256" key="2">
    <source>
        <dbReference type="SAM" id="MobiDB-lite"/>
    </source>
</evidence>
<organism evidence="3 4">
    <name type="scientific">Holothuria leucospilota</name>
    <name type="common">Black long sea cucumber</name>
    <name type="synonym">Mertensiothuria leucospilota</name>
    <dbReference type="NCBI Taxonomy" id="206669"/>
    <lineage>
        <taxon>Eukaryota</taxon>
        <taxon>Metazoa</taxon>
        <taxon>Echinodermata</taxon>
        <taxon>Eleutherozoa</taxon>
        <taxon>Echinozoa</taxon>
        <taxon>Holothuroidea</taxon>
        <taxon>Aspidochirotacea</taxon>
        <taxon>Aspidochirotida</taxon>
        <taxon>Holothuriidae</taxon>
        <taxon>Holothuria</taxon>
    </lineage>
</organism>
<feature type="compositionally biased region" description="Polar residues" evidence="2">
    <location>
        <begin position="212"/>
        <end position="228"/>
    </location>
</feature>
<feature type="region of interest" description="Disordered" evidence="2">
    <location>
        <begin position="1"/>
        <end position="235"/>
    </location>
</feature>
<feature type="coiled-coil region" evidence="1">
    <location>
        <begin position="741"/>
        <end position="811"/>
    </location>
</feature>
<proteinExistence type="predicted"/>
<feature type="compositionally biased region" description="Basic residues" evidence="2">
    <location>
        <begin position="458"/>
        <end position="470"/>
    </location>
</feature>
<evidence type="ECO:0000256" key="1">
    <source>
        <dbReference type="SAM" id="Coils"/>
    </source>
</evidence>
<feature type="compositionally biased region" description="Polar residues" evidence="2">
    <location>
        <begin position="140"/>
        <end position="149"/>
    </location>
</feature>
<comment type="caution">
    <text evidence="3">The sequence shown here is derived from an EMBL/GenBank/DDBJ whole genome shotgun (WGS) entry which is preliminary data.</text>
</comment>
<evidence type="ECO:0000313" key="4">
    <source>
        <dbReference type="Proteomes" id="UP001152320"/>
    </source>
</evidence>
<feature type="region of interest" description="Disordered" evidence="2">
    <location>
        <begin position="370"/>
        <end position="421"/>
    </location>
</feature>
<feature type="region of interest" description="Disordered" evidence="2">
    <location>
        <begin position="447"/>
        <end position="518"/>
    </location>
</feature>
<dbReference type="GO" id="GO:0034451">
    <property type="term" value="C:centriolar satellite"/>
    <property type="evidence" value="ECO:0007669"/>
    <property type="project" value="TreeGrafter"/>
</dbReference>
<feature type="compositionally biased region" description="Polar residues" evidence="2">
    <location>
        <begin position="7"/>
        <end position="52"/>
    </location>
</feature>
<feature type="region of interest" description="Disordered" evidence="2">
    <location>
        <begin position="302"/>
        <end position="338"/>
    </location>
</feature>
<keyword evidence="4" id="KW-1185">Reference proteome</keyword>
<name>A0A9Q1C4N2_HOLLE</name>
<feature type="coiled-coil region" evidence="1">
    <location>
        <begin position="888"/>
        <end position="1221"/>
    </location>
</feature>
<sequence>MPRQGDISLSLTGSQVSTVKRLSSASGTRLSSTGSNRGPNSRPGSSASNKPTASGKAGQVPLSARSVTFGSNHSTPRSTRRNVGGKTSTKGILSSPSLQRKEDLFSSSLGPSGDLHSPLSNGLDKRQNSVTGSKKHKRASSLNTAVSTNRQDDNTDSLQKSKKMSSTDDFLALFDTPHHQPVIKNRTRTKKEPARKPKEPMSSRAFAVPISARSTSTVSSYGPTSSRPASGLDMSNDKLNSARDFSPRLHPEDLISSQIDTKDLVKNSLANVLSSVQPGSGLDNMDDDFVENEEILFQPRHRDTGAESKNLSAEFDNEEVEKPMSNGRLESSLSREDGENKLEHPMAEELIQSMNLSATKIQKWYRGLKEEKKKEGEDEIRKVLRTKWQERADMMERERREKESEEKKEKDRKRIREEKQRLARQAAIEELQRKREEKQKEIKEKAEEELKFLEASGKVKKKPSGKKTSKRLPSQNGSLASNRAMSPEKDASKEWSERVGGDETRERPGTSSSLGKKVEDIFQSVSTWKDNAADETATETPSVTTHTKTTLDDLLDTLKQLEEPVRVPSPEMKKAKGPAWLDIFDEKEDAAEETLPTPHQRLRASSNPVYLSAENLQELTKEENTPTKAKPNPSSHALLTEEKLKLLSLHFGRNIMSFLDEIDQADPENISQLNKQEINGELANPPTLVPSAEEIQKLEEASAAASEVTSTILSQRLQLEEKDRSIKMLQKGLNQQRELTLRHAKEQDKETKKRLELQKEEYETTIKRHLSFIDQLIDDKKALSEKYDSVVKELKQVDKKYQTRIKAMEENQGIELQKVKDVHQAAEKIRREKWIDEKTKKIKEITVKGLEPEIQRLIANHKAEIKKIKTIHEAELLQAEERAGQKYIQHTEELREQLAHEKEQACARERELSKQRYEKQLEQEEAGYQQQRRRLYQEIQDEKERIAEQAKKQRQELDRLQHQMEENNRKALATLREEYEKARDEQERRHKTEVKDMEERLRIEKESWEENYMKKQETTLMSKERELKEKVREERDREIELVITRLEEDAATAREETERAAENRIKRIRDKYEAELKEIELSERNTQERYNEIKAKLAEVEAENFRVQGLLKQREQEVEDIKKVCSRLTSERNNVQEVIRQEFADRLVATEEENKRLKNEMSEMRARHKLEISRIETSKEEEMEEVHRRVKQAISKKEEVVNQLKEQHASAVKRADHLESLLEQQRKQLVKKK</sequence>
<dbReference type="GO" id="GO:0010824">
    <property type="term" value="P:regulation of centrosome duplication"/>
    <property type="evidence" value="ECO:0007669"/>
    <property type="project" value="TreeGrafter"/>
</dbReference>
<dbReference type="InterPro" id="IPR030465">
    <property type="entry name" value="CEP131"/>
</dbReference>
<gene>
    <name evidence="3" type="ORF">HOLleu_19055</name>
</gene>
<dbReference type="AlphaFoldDB" id="A0A9Q1C4N2"/>
<keyword evidence="1" id="KW-0175">Coiled coil</keyword>
<evidence type="ECO:0000313" key="3">
    <source>
        <dbReference type="EMBL" id="KAJ8038079.1"/>
    </source>
</evidence>
<protein>
    <recommendedName>
        <fullName evidence="5">Centrosomal protein of 131 kDa</fullName>
    </recommendedName>
</protein>
<feature type="compositionally biased region" description="Polar residues" evidence="2">
    <location>
        <begin position="85"/>
        <end position="98"/>
    </location>
</feature>
<reference evidence="3" key="1">
    <citation type="submission" date="2021-10" db="EMBL/GenBank/DDBJ databases">
        <title>Tropical sea cucumber genome reveals ecological adaptation and Cuvierian tubules defense mechanism.</title>
        <authorList>
            <person name="Chen T."/>
        </authorList>
    </citation>
    <scope>NUCLEOTIDE SEQUENCE</scope>
    <source>
        <strain evidence="3">Nanhai2018</strain>
        <tissue evidence="3">Muscle</tissue>
    </source>
</reference>
<dbReference type="PANTHER" id="PTHR31540:SF1">
    <property type="entry name" value="CENTROSOMAL PROTEIN OF 131 KDA"/>
    <property type="match status" value="1"/>
</dbReference>
<evidence type="ECO:0008006" key="5">
    <source>
        <dbReference type="Google" id="ProtNLM"/>
    </source>
</evidence>
<feature type="compositionally biased region" description="Polar residues" evidence="2">
    <location>
        <begin position="471"/>
        <end position="484"/>
    </location>
</feature>
<feature type="compositionally biased region" description="Basic and acidic residues" evidence="2">
    <location>
        <begin position="190"/>
        <end position="201"/>
    </location>
</feature>
<dbReference type="GO" id="GO:0005929">
    <property type="term" value="C:cilium"/>
    <property type="evidence" value="ECO:0007669"/>
    <property type="project" value="GOC"/>
</dbReference>